<feature type="region of interest" description="Disordered" evidence="1">
    <location>
        <begin position="1"/>
        <end position="24"/>
    </location>
</feature>
<feature type="compositionally biased region" description="Polar residues" evidence="1">
    <location>
        <begin position="83"/>
        <end position="98"/>
    </location>
</feature>
<organism evidence="2 3">
    <name type="scientific">Rubroshorea leprosula</name>
    <dbReference type="NCBI Taxonomy" id="152421"/>
    <lineage>
        <taxon>Eukaryota</taxon>
        <taxon>Viridiplantae</taxon>
        <taxon>Streptophyta</taxon>
        <taxon>Embryophyta</taxon>
        <taxon>Tracheophyta</taxon>
        <taxon>Spermatophyta</taxon>
        <taxon>Magnoliopsida</taxon>
        <taxon>eudicotyledons</taxon>
        <taxon>Gunneridae</taxon>
        <taxon>Pentapetalae</taxon>
        <taxon>rosids</taxon>
        <taxon>malvids</taxon>
        <taxon>Malvales</taxon>
        <taxon>Dipterocarpaceae</taxon>
        <taxon>Rubroshorea</taxon>
    </lineage>
</organism>
<evidence type="ECO:0000256" key="1">
    <source>
        <dbReference type="SAM" id="MobiDB-lite"/>
    </source>
</evidence>
<name>A0AAV5IGJ2_9ROSI</name>
<reference evidence="2 3" key="1">
    <citation type="journal article" date="2021" name="Commun. Biol.">
        <title>The genome of Shorea leprosula (Dipterocarpaceae) highlights the ecological relevance of drought in aseasonal tropical rainforests.</title>
        <authorList>
            <person name="Ng K.K.S."/>
            <person name="Kobayashi M.J."/>
            <person name="Fawcett J.A."/>
            <person name="Hatakeyama M."/>
            <person name="Paape T."/>
            <person name="Ng C.H."/>
            <person name="Ang C.C."/>
            <person name="Tnah L.H."/>
            <person name="Lee C.T."/>
            <person name="Nishiyama T."/>
            <person name="Sese J."/>
            <person name="O'Brien M.J."/>
            <person name="Copetti D."/>
            <person name="Mohd Noor M.I."/>
            <person name="Ong R.C."/>
            <person name="Putra M."/>
            <person name="Sireger I.Z."/>
            <person name="Indrioko S."/>
            <person name="Kosugi Y."/>
            <person name="Izuno A."/>
            <person name="Isagi Y."/>
            <person name="Lee S.L."/>
            <person name="Shimizu K.K."/>
        </authorList>
    </citation>
    <scope>NUCLEOTIDE SEQUENCE [LARGE SCALE GENOMIC DNA]</scope>
    <source>
        <strain evidence="2">214</strain>
    </source>
</reference>
<feature type="compositionally biased region" description="Basic and acidic residues" evidence="1">
    <location>
        <begin position="1"/>
        <end position="15"/>
    </location>
</feature>
<evidence type="ECO:0000313" key="2">
    <source>
        <dbReference type="EMBL" id="GKU96794.1"/>
    </source>
</evidence>
<dbReference type="PANTHER" id="PTHR34802">
    <property type="entry name" value="CHORISMATE SYNTHASE"/>
    <property type="match status" value="1"/>
</dbReference>
<feature type="compositionally biased region" description="Basic and acidic residues" evidence="1">
    <location>
        <begin position="214"/>
        <end position="254"/>
    </location>
</feature>
<gene>
    <name evidence="2" type="ORF">SLEP1_g9987</name>
</gene>
<comment type="caution">
    <text evidence="2">The sequence shown here is derived from an EMBL/GenBank/DDBJ whole genome shotgun (WGS) entry which is preliminary data.</text>
</comment>
<proteinExistence type="predicted"/>
<sequence length="1058" mass="116521">MSLETKERSTMDHHAQKQNSESQKKLKFSYSRDFLLSLKELDVCKKLPTGFDQSLMSEFEDASQDRQRISGSLSLHGLRRNEYGSSPPTRGEQGNYSRGINGRWDSRSSGRGDRDSDSQSDWDSDSGRHYGNQSKRSWQVPEHDGLLGSGSFPRPSGYAAGASAPKFRSNDHYQLNRSNEPYHPPRPYKAVPHTRRDTHDSYNDETFGSFECTSEDRAEEERKRRASFELFRKQQQKEFLDKQKINPERRKDDFDISELLEDSKDEKGPLNRSKETDELAISLAPGNDSGKSSLPLQTPAARPLVPPGFTSTILEGNFGTKPSIHSDSSQIGSFELEGSLVHVKGTHPPNGTSDILLEKQSKQHAEQLSLSEQQHGSISITSANTQSEETIPSSLDVDVSNTTVMGSEIHKSSNLAEAFQPSENSEIIELDPKKLPMSDIVGISKRDNSTSVLDKIFGSALTLNGGGSASFIEHQNNKIDETQAPVTVHSSKFARWFLEEGRKPVEDLSSARSNDLLSIIQGSERGGAQDSDVATKNVTSNVTFQSPKLADRHVASSLSSRIENSEQACNVNNINKPAAVPAVLTCEDLEKSILSESSENVPTLLPPVQVWSIPDEKTKQQKGKIDDQASHHLLSLLQKGTGMKDMASVKLDIRPMEKLQFSEVATSMDNASHDSKEVKAENVPSSGKTLTLEALFGSAFMQELESVGAPASFQNDSMISTTVDPLECNGLPLPLKDDGVLSSVIHIGSNMSDYKTNIFPFTQREHMKSDEIGEHLLGFDDHRTVPDSSQHRAELGSKLGGFDESADIRLPEEDSLIAVSHPVSLQNFMPVRTSVKAELLPAQEEPVDIVEKLAALRPVVGGQEDPSFLHGTYDKREPDIPFHNLNVQPSSLQLHPPQLNHAGPFSQPPNINSQMIHRDPPPNHQFPANMLRHPFHHPNSGRTSFDPPLQYPMLQQMHSPGNFPHLQQGLPGSAPLPHSNNPLTGGFMQEMNPVQGFPFSRRQPNFPGLGIPPGPDVGGMGSHPEALQRLIGMELRSNPKQIRSLGGSGHSQGMYGHR</sequence>
<keyword evidence="3" id="KW-1185">Reference proteome</keyword>
<feature type="region of interest" description="Disordered" evidence="1">
    <location>
        <begin position="58"/>
        <end position="294"/>
    </location>
</feature>
<dbReference type="AlphaFoldDB" id="A0AAV5IGJ2"/>
<accession>A0AAV5IGJ2</accession>
<evidence type="ECO:0000313" key="3">
    <source>
        <dbReference type="Proteomes" id="UP001054252"/>
    </source>
</evidence>
<dbReference type="EMBL" id="BPVZ01000010">
    <property type="protein sequence ID" value="GKU96794.1"/>
    <property type="molecule type" value="Genomic_DNA"/>
</dbReference>
<protein>
    <submittedName>
        <fullName evidence="2">Uncharacterized protein</fullName>
    </submittedName>
</protein>
<feature type="compositionally biased region" description="Basic and acidic residues" evidence="1">
    <location>
        <begin position="104"/>
        <end position="117"/>
    </location>
</feature>
<dbReference type="PANTHER" id="PTHR34802:SF1">
    <property type="entry name" value="CHORISMATE SYNTHASE"/>
    <property type="match status" value="1"/>
</dbReference>
<dbReference type="Proteomes" id="UP001054252">
    <property type="component" value="Unassembled WGS sequence"/>
</dbReference>
<feature type="compositionally biased region" description="Basic and acidic residues" evidence="1">
    <location>
        <begin position="261"/>
        <end position="277"/>
    </location>
</feature>